<dbReference type="Pfam" id="PF11361">
    <property type="entry name" value="DUF3159"/>
    <property type="match status" value="1"/>
</dbReference>
<feature type="transmembrane region" description="Helical" evidence="2">
    <location>
        <begin position="41"/>
        <end position="60"/>
    </location>
</feature>
<evidence type="ECO:0008006" key="5">
    <source>
        <dbReference type="Google" id="ProtNLM"/>
    </source>
</evidence>
<evidence type="ECO:0000256" key="2">
    <source>
        <dbReference type="SAM" id="Phobius"/>
    </source>
</evidence>
<dbReference type="AlphaFoldDB" id="A0A2I2KQ91"/>
<dbReference type="EMBL" id="FZMO01000115">
    <property type="protein sequence ID" value="SNQ47832.1"/>
    <property type="molecule type" value="Genomic_DNA"/>
</dbReference>
<feature type="transmembrane region" description="Helical" evidence="2">
    <location>
        <begin position="94"/>
        <end position="115"/>
    </location>
</feature>
<reference evidence="3 4" key="1">
    <citation type="submission" date="2017-06" db="EMBL/GenBank/DDBJ databases">
        <authorList>
            <person name="Kim H.J."/>
            <person name="Triplett B.A."/>
        </authorList>
    </citation>
    <scope>NUCLEOTIDE SEQUENCE [LARGE SCALE GENOMIC DNA]</scope>
    <source>
        <strain evidence="3">FRACA_ARgP5</strain>
    </source>
</reference>
<feature type="transmembrane region" description="Helical" evidence="2">
    <location>
        <begin position="173"/>
        <end position="197"/>
    </location>
</feature>
<organism evidence="3 4">
    <name type="scientific">Frankia canadensis</name>
    <dbReference type="NCBI Taxonomy" id="1836972"/>
    <lineage>
        <taxon>Bacteria</taxon>
        <taxon>Bacillati</taxon>
        <taxon>Actinomycetota</taxon>
        <taxon>Actinomycetes</taxon>
        <taxon>Frankiales</taxon>
        <taxon>Frankiaceae</taxon>
        <taxon>Frankia</taxon>
    </lineage>
</organism>
<keyword evidence="2" id="KW-0472">Membrane</keyword>
<keyword evidence="4" id="KW-1185">Reference proteome</keyword>
<sequence>MPRLPAPDAQPMSMSEAIGGPRGILDSSLPTVAFVTVNSQAGLTAGIVVAVATAVALLALRIVRREPIQQTFSGLFAVGFAAFVASRTGDAKGFFLPGIAKNALGTVVALLSVAVRRPIGGYLMAGLDTRYAGWRDDRRQRRAAIWATLIWAVVFGLRFAVQGVLYLADRTGWLAAANIALGLPLFGVAVLASFAIVRRLAPLPPKPADPAGGMVVEGEVVHGEVVHGEVVHGDAVRADGPGGGVTAPADPPR</sequence>
<feature type="region of interest" description="Disordered" evidence="1">
    <location>
        <begin position="234"/>
        <end position="253"/>
    </location>
</feature>
<feature type="transmembrane region" description="Helical" evidence="2">
    <location>
        <begin position="143"/>
        <end position="161"/>
    </location>
</feature>
<accession>A0A2I2KQ91</accession>
<evidence type="ECO:0000313" key="4">
    <source>
        <dbReference type="Proteomes" id="UP000234331"/>
    </source>
</evidence>
<name>A0A2I2KQ91_9ACTN</name>
<evidence type="ECO:0000313" key="3">
    <source>
        <dbReference type="EMBL" id="SNQ47832.1"/>
    </source>
</evidence>
<dbReference type="InterPro" id="IPR016566">
    <property type="entry name" value="UCP010219"/>
</dbReference>
<dbReference type="OrthoDB" id="5244221at2"/>
<gene>
    <name evidence="3" type="ORF">FRACA_2010008</name>
</gene>
<keyword evidence="2" id="KW-0812">Transmembrane</keyword>
<proteinExistence type="predicted"/>
<dbReference type="RefSeq" id="WP_101831613.1">
    <property type="nucleotide sequence ID" value="NZ_FZMO01000115.1"/>
</dbReference>
<feature type="transmembrane region" description="Helical" evidence="2">
    <location>
        <begin position="72"/>
        <end position="88"/>
    </location>
</feature>
<evidence type="ECO:0000256" key="1">
    <source>
        <dbReference type="SAM" id="MobiDB-lite"/>
    </source>
</evidence>
<protein>
    <recommendedName>
        <fullName evidence="5">DUF3159 domain-containing protein</fullName>
    </recommendedName>
</protein>
<keyword evidence="2" id="KW-1133">Transmembrane helix</keyword>
<dbReference type="Proteomes" id="UP000234331">
    <property type="component" value="Unassembled WGS sequence"/>
</dbReference>